<keyword evidence="1" id="KW-0472">Membrane</keyword>
<dbReference type="KEGG" id="eus:EUTSA_v10015594mg"/>
<dbReference type="eggNOG" id="ENOG502QSSK">
    <property type="taxonomic scope" value="Eukaryota"/>
</dbReference>
<dbReference type="PANTHER" id="PTHR48449">
    <property type="entry name" value="DUF1985 DOMAIN-CONTAINING PROTEIN"/>
    <property type="match status" value="1"/>
</dbReference>
<keyword evidence="4" id="KW-1185">Reference proteome</keyword>
<dbReference type="Gramene" id="ESQ43578">
    <property type="protein sequence ID" value="ESQ43578"/>
    <property type="gene ID" value="EUTSA_v10015594mg"/>
</dbReference>
<keyword evidence="1" id="KW-0812">Transmembrane</keyword>
<dbReference type="OMA" id="FIWSARQ"/>
<reference evidence="3 4" key="1">
    <citation type="journal article" date="2013" name="Front. Plant Sci.">
        <title>The Reference Genome of the Halophytic Plant Eutrema salsugineum.</title>
        <authorList>
            <person name="Yang R."/>
            <person name="Jarvis D.E."/>
            <person name="Chen H."/>
            <person name="Beilstein M.A."/>
            <person name="Grimwood J."/>
            <person name="Jenkins J."/>
            <person name="Shu S."/>
            <person name="Prochnik S."/>
            <person name="Xin M."/>
            <person name="Ma C."/>
            <person name="Schmutz J."/>
            <person name="Wing R.A."/>
            <person name="Mitchell-Olds T."/>
            <person name="Schumaker K.S."/>
            <person name="Wang X."/>
        </authorList>
    </citation>
    <scope>NUCLEOTIDE SEQUENCE [LARGE SCALE GENOMIC DNA]</scope>
</reference>
<evidence type="ECO:0000313" key="3">
    <source>
        <dbReference type="EMBL" id="ESQ43578.1"/>
    </source>
</evidence>
<keyword evidence="1" id="KW-1133">Transmembrane helix</keyword>
<dbReference type="PANTHER" id="PTHR48449:SF1">
    <property type="entry name" value="DUF1985 DOMAIN-CONTAINING PROTEIN"/>
    <property type="match status" value="1"/>
</dbReference>
<dbReference type="Pfam" id="PF09331">
    <property type="entry name" value="DUF1985"/>
    <property type="match status" value="1"/>
</dbReference>
<gene>
    <name evidence="3" type="ORF">EUTSA_v10015594mg</name>
</gene>
<feature type="transmembrane region" description="Helical" evidence="1">
    <location>
        <begin position="166"/>
        <end position="187"/>
    </location>
</feature>
<feature type="domain" description="DUF1985" evidence="2">
    <location>
        <begin position="78"/>
        <end position="209"/>
    </location>
</feature>
<organism evidence="3 4">
    <name type="scientific">Eutrema salsugineum</name>
    <name type="common">Saltwater cress</name>
    <name type="synonym">Sisymbrium salsugineum</name>
    <dbReference type="NCBI Taxonomy" id="72664"/>
    <lineage>
        <taxon>Eukaryota</taxon>
        <taxon>Viridiplantae</taxon>
        <taxon>Streptophyta</taxon>
        <taxon>Embryophyta</taxon>
        <taxon>Tracheophyta</taxon>
        <taxon>Spermatophyta</taxon>
        <taxon>Magnoliopsida</taxon>
        <taxon>eudicotyledons</taxon>
        <taxon>Gunneridae</taxon>
        <taxon>Pentapetalae</taxon>
        <taxon>rosids</taxon>
        <taxon>malvids</taxon>
        <taxon>Brassicales</taxon>
        <taxon>Brassicaceae</taxon>
        <taxon>Eutremeae</taxon>
        <taxon>Eutrema</taxon>
    </lineage>
</organism>
<dbReference type="AlphaFoldDB" id="V4LUM4"/>
<dbReference type="Proteomes" id="UP000030689">
    <property type="component" value="Unassembled WGS sequence"/>
</dbReference>
<proteinExistence type="predicted"/>
<evidence type="ECO:0000259" key="2">
    <source>
        <dbReference type="Pfam" id="PF09331"/>
    </source>
</evidence>
<sequence length="210" mass="24537">MSSSGVSKMYPQGYYEEGKTLVQKRSMNNNCHLANFSHIKESVGDEVWNDMKESSIWVIIKLYAADFIWSARQVHYFLTNQMATKKNYEMWSLVGNKPIRFSLYEYGDITDLNINPFDVQDTWDVDHREFWEEMGVRDSLEGLCLNELLLIMGKCRPWSFDKRRMVGLLCLLSIGIYGISATSRIPLQAAKRVMDREAFDRYPWGRVGFK</sequence>
<dbReference type="InterPro" id="IPR015410">
    <property type="entry name" value="DUF1985"/>
</dbReference>
<evidence type="ECO:0000313" key="4">
    <source>
        <dbReference type="Proteomes" id="UP000030689"/>
    </source>
</evidence>
<protein>
    <recommendedName>
        <fullName evidence="2">DUF1985 domain-containing protein</fullName>
    </recommendedName>
</protein>
<evidence type="ECO:0000256" key="1">
    <source>
        <dbReference type="SAM" id="Phobius"/>
    </source>
</evidence>
<accession>V4LUM4</accession>
<name>V4LUM4_EUTSA</name>
<dbReference type="EMBL" id="KI517464">
    <property type="protein sequence ID" value="ESQ43578.1"/>
    <property type="molecule type" value="Genomic_DNA"/>
</dbReference>